<gene>
    <name evidence="5" type="ORF">Q9L58_000885</name>
</gene>
<dbReference type="InterPro" id="IPR036770">
    <property type="entry name" value="Ankyrin_rpt-contain_sf"/>
</dbReference>
<keyword evidence="6" id="KW-1185">Reference proteome</keyword>
<evidence type="ECO:0000256" key="1">
    <source>
        <dbReference type="ARBA" id="ARBA00022737"/>
    </source>
</evidence>
<dbReference type="Proteomes" id="UP001447188">
    <property type="component" value="Unassembled WGS sequence"/>
</dbReference>
<dbReference type="Pfam" id="PF13637">
    <property type="entry name" value="Ank_4"/>
    <property type="match status" value="1"/>
</dbReference>
<feature type="repeat" description="ANK" evidence="3">
    <location>
        <begin position="394"/>
        <end position="426"/>
    </location>
</feature>
<feature type="transmembrane region" description="Helical" evidence="4">
    <location>
        <begin position="21"/>
        <end position="44"/>
    </location>
</feature>
<evidence type="ECO:0000313" key="5">
    <source>
        <dbReference type="EMBL" id="KAL0640057.1"/>
    </source>
</evidence>
<dbReference type="EMBL" id="JBBBZM010000006">
    <property type="protein sequence ID" value="KAL0640057.1"/>
    <property type="molecule type" value="Genomic_DNA"/>
</dbReference>
<protein>
    <recommendedName>
        <fullName evidence="7">Ankyrin</fullName>
    </recommendedName>
</protein>
<organism evidence="5 6">
    <name type="scientific">Discina gigas</name>
    <dbReference type="NCBI Taxonomy" id="1032678"/>
    <lineage>
        <taxon>Eukaryota</taxon>
        <taxon>Fungi</taxon>
        <taxon>Dikarya</taxon>
        <taxon>Ascomycota</taxon>
        <taxon>Pezizomycotina</taxon>
        <taxon>Pezizomycetes</taxon>
        <taxon>Pezizales</taxon>
        <taxon>Discinaceae</taxon>
        <taxon>Discina</taxon>
    </lineage>
</organism>
<feature type="repeat" description="ANK" evidence="3">
    <location>
        <begin position="501"/>
        <end position="538"/>
    </location>
</feature>
<evidence type="ECO:0000256" key="2">
    <source>
        <dbReference type="ARBA" id="ARBA00023043"/>
    </source>
</evidence>
<name>A0ABR3GVZ3_9PEZI</name>
<evidence type="ECO:0000256" key="3">
    <source>
        <dbReference type="PROSITE-ProRule" id="PRU00023"/>
    </source>
</evidence>
<dbReference type="PANTHER" id="PTHR24126:SF14">
    <property type="entry name" value="ANK_REP_REGION DOMAIN-CONTAINING PROTEIN"/>
    <property type="match status" value="1"/>
</dbReference>
<evidence type="ECO:0008006" key="7">
    <source>
        <dbReference type="Google" id="ProtNLM"/>
    </source>
</evidence>
<dbReference type="Pfam" id="PF12796">
    <property type="entry name" value="Ank_2"/>
    <property type="match status" value="2"/>
</dbReference>
<proteinExistence type="predicted"/>
<accession>A0ABR3GVZ3</accession>
<dbReference type="InterPro" id="IPR002110">
    <property type="entry name" value="Ankyrin_rpt"/>
</dbReference>
<keyword evidence="4" id="KW-0472">Membrane</keyword>
<keyword evidence="4" id="KW-1133">Transmembrane helix</keyword>
<dbReference type="Gene3D" id="1.25.40.20">
    <property type="entry name" value="Ankyrin repeat-containing domain"/>
    <property type="match status" value="3"/>
</dbReference>
<keyword evidence="1" id="KW-0677">Repeat</keyword>
<feature type="repeat" description="ANK" evidence="3">
    <location>
        <begin position="539"/>
        <end position="563"/>
    </location>
</feature>
<feature type="repeat" description="ANK" evidence="3">
    <location>
        <begin position="427"/>
        <end position="466"/>
    </location>
</feature>
<keyword evidence="2 3" id="KW-0040">ANK repeat</keyword>
<dbReference type="PANTHER" id="PTHR24126">
    <property type="entry name" value="ANKYRIN REPEAT, PH AND SEC7 DOMAIN CONTAINING PROTEIN SECG-RELATED"/>
    <property type="match status" value="1"/>
</dbReference>
<evidence type="ECO:0000313" key="6">
    <source>
        <dbReference type="Proteomes" id="UP001447188"/>
    </source>
</evidence>
<dbReference type="SUPFAM" id="SSF48403">
    <property type="entry name" value="Ankyrin repeat"/>
    <property type="match status" value="1"/>
</dbReference>
<evidence type="ECO:0000256" key="4">
    <source>
        <dbReference type="SAM" id="Phobius"/>
    </source>
</evidence>
<keyword evidence="4" id="KW-0812">Transmembrane</keyword>
<reference evidence="5 6" key="1">
    <citation type="submission" date="2024-02" db="EMBL/GenBank/DDBJ databases">
        <title>Discinaceae phylogenomics.</title>
        <authorList>
            <person name="Dirks A.C."/>
            <person name="James T.Y."/>
        </authorList>
    </citation>
    <scope>NUCLEOTIDE SEQUENCE [LARGE SCALE GENOMIC DNA]</scope>
    <source>
        <strain evidence="5 6">ACD0624</strain>
    </source>
</reference>
<dbReference type="PRINTS" id="PR01415">
    <property type="entry name" value="ANKYRIN"/>
</dbReference>
<comment type="caution">
    <text evidence="5">The sequence shown here is derived from an EMBL/GenBank/DDBJ whole genome shotgun (WGS) entry which is preliminary data.</text>
</comment>
<sequence>MVSKVTQLRLRFVKAVNSYYICGYVPLLHLIVFLLEMAAIAGIARRYDAYFEARPILTMMITNSILNGIADTVAQSVTAIRERAIRKPGGVQSTDTIAIQLHELDTKSPLPRYRELIPGSRLLPPPFDLERLARFAAWGFIIAPFQFKWFQFLSRSFPITKGSATLPAIKRVAMDQLCFAPVGLAAFFTYMTLAEGGGKKGILKKLDHIYIPALLPNELLLLIAQELRPKDLKHLLETSRRLSVLLTSRLHNLARLPKSNLPALHWAVLRNHLPLVKLLLADGDIQMVNSICRGGWTALHYAAAEGRTEMVSLLLEKGASTTLRDPIGETALKVTAEFSSERRFALLAQFPAYRVSSDTRPVARWHRWAGDNEHEIITRLLLSHGADKDSACHFGRTPLHWAVKVRNLAIVRVLLDAGSDVDVATADGDTPLIWAIANPTPAEQDVQMEIITLLLAHGANVAAQNNVGYTALQQAAIDGFAHAAALLLECDGVGLNIHDSRGRTALHHAAMEILLDGDYDGLIRMLLKAGADFEALDEARDTALHLAARMGAVTSVKLLVQKGTWWERENSEGNTAYEDIMKGWWPDVEAEKEERREVLIELFLETKKARGGVWEKWESRCQDPSVCEVRECRGGSRSGYG</sequence>
<dbReference type="PROSITE" id="PS50297">
    <property type="entry name" value="ANK_REP_REGION"/>
    <property type="match status" value="4"/>
</dbReference>
<feature type="repeat" description="ANK" evidence="3">
    <location>
        <begin position="294"/>
        <end position="326"/>
    </location>
</feature>
<dbReference type="SMART" id="SM00248">
    <property type="entry name" value="ANK"/>
    <property type="match status" value="7"/>
</dbReference>
<dbReference type="PROSITE" id="PS50088">
    <property type="entry name" value="ANK_REPEAT"/>
    <property type="match status" value="5"/>
</dbReference>